<dbReference type="Proteomes" id="UP000824890">
    <property type="component" value="Unassembled WGS sequence"/>
</dbReference>
<evidence type="ECO:0000256" key="1">
    <source>
        <dbReference type="ARBA" id="ARBA00006351"/>
    </source>
</evidence>
<feature type="non-terminal residue" evidence="2">
    <location>
        <position position="1"/>
    </location>
</feature>
<dbReference type="InterPro" id="IPR029993">
    <property type="entry name" value="GAUT"/>
</dbReference>
<accession>A0ABQ8DAR5</accession>
<comment type="similarity">
    <text evidence="1">Belongs to the glycosyltransferase 8 family.</text>
</comment>
<dbReference type="InterPro" id="IPR029044">
    <property type="entry name" value="Nucleotide-diphossugar_trans"/>
</dbReference>
<evidence type="ECO:0000313" key="2">
    <source>
        <dbReference type="EMBL" id="KAH0926487.1"/>
    </source>
</evidence>
<gene>
    <name evidence="2" type="ORF">HID58_018743</name>
</gene>
<dbReference type="EMBL" id="JAGKQM010000005">
    <property type="protein sequence ID" value="KAH0926487.1"/>
    <property type="molecule type" value="Genomic_DNA"/>
</dbReference>
<keyword evidence="3" id="KW-1185">Reference proteome</keyword>
<name>A0ABQ8DAR5_BRANA</name>
<evidence type="ECO:0008006" key="4">
    <source>
        <dbReference type="Google" id="ProtNLM"/>
    </source>
</evidence>
<dbReference type="PANTHER" id="PTHR32116:SF74">
    <property type="entry name" value="GALACTURONOSYLTRANSFERASE 10-RELATED"/>
    <property type="match status" value="1"/>
</dbReference>
<proteinExistence type="inferred from homology"/>
<sequence>TIPLSVSHRKSSFFHSFYLFVSLHSLSQTFKKIRAIPSVTTNRSPPGSSRSEFNKKASQIGIHIHKTSQKTARLSKCTVQTLIYSFILRIVYLVFRICFDSYEIERYKTETVFDNYLVRKEACNDSRILILVLLMTLAGYHSGKRIVHFQSPAVYIRELTELIRNDITGLNMALSDLQTLQNMEIADGSYSHDKFGHYRAVCDDLKTRLMGATKQFDQDVLTVRSEFAWDLSAQIRNSQLILSTTAASRRPVTVLDSEPTIRDMAVLPASLQQRHYDHEAQGYYSVFEEHMSSVTEKSAKYAQIAAEENSELQEKLAERSYAVASKITDNSLYHFCVFSDNIVATSVVVNSIALNSKAPEKVVFHLVTNDINYAATKSWFTMNMDNLRGVTVDVQKFEDFKWLNASYVPVLKQLQD</sequence>
<evidence type="ECO:0000313" key="3">
    <source>
        <dbReference type="Proteomes" id="UP000824890"/>
    </source>
</evidence>
<dbReference type="SUPFAM" id="SSF53448">
    <property type="entry name" value="Nucleotide-diphospho-sugar transferases"/>
    <property type="match status" value="1"/>
</dbReference>
<dbReference type="PANTHER" id="PTHR32116">
    <property type="entry name" value="GALACTURONOSYLTRANSFERASE 4-RELATED"/>
    <property type="match status" value="1"/>
</dbReference>
<protein>
    <recommendedName>
        <fullName evidence="4">Hexosyltransferase</fullName>
    </recommendedName>
</protein>
<reference evidence="2 3" key="1">
    <citation type="submission" date="2021-05" db="EMBL/GenBank/DDBJ databases">
        <title>Genome Assembly of Synthetic Allotetraploid Brassica napus Reveals Homoeologous Exchanges between Subgenomes.</title>
        <authorList>
            <person name="Davis J.T."/>
        </authorList>
    </citation>
    <scope>NUCLEOTIDE SEQUENCE [LARGE SCALE GENOMIC DNA]</scope>
    <source>
        <strain evidence="3">cv. Da-Ae</strain>
        <tissue evidence="2">Seedling</tissue>
    </source>
</reference>
<comment type="caution">
    <text evidence="2">The sequence shown here is derived from an EMBL/GenBank/DDBJ whole genome shotgun (WGS) entry which is preliminary data.</text>
</comment>
<organism evidence="2 3">
    <name type="scientific">Brassica napus</name>
    <name type="common">Rape</name>
    <dbReference type="NCBI Taxonomy" id="3708"/>
    <lineage>
        <taxon>Eukaryota</taxon>
        <taxon>Viridiplantae</taxon>
        <taxon>Streptophyta</taxon>
        <taxon>Embryophyta</taxon>
        <taxon>Tracheophyta</taxon>
        <taxon>Spermatophyta</taxon>
        <taxon>Magnoliopsida</taxon>
        <taxon>eudicotyledons</taxon>
        <taxon>Gunneridae</taxon>
        <taxon>Pentapetalae</taxon>
        <taxon>rosids</taxon>
        <taxon>malvids</taxon>
        <taxon>Brassicales</taxon>
        <taxon>Brassicaceae</taxon>
        <taxon>Brassiceae</taxon>
        <taxon>Brassica</taxon>
    </lineage>
</organism>